<gene>
    <name evidence="2" type="ORF">BKA21_002764</name>
    <name evidence="1" type="ORF">Col01nite_31550</name>
</gene>
<organism evidence="2 3">
    <name type="scientific">Cellulomonas oligotrophica</name>
    <dbReference type="NCBI Taxonomy" id="931536"/>
    <lineage>
        <taxon>Bacteria</taxon>
        <taxon>Bacillati</taxon>
        <taxon>Actinomycetota</taxon>
        <taxon>Actinomycetes</taxon>
        <taxon>Micrococcales</taxon>
        <taxon>Cellulomonadaceae</taxon>
        <taxon>Cellulomonas</taxon>
    </lineage>
</organism>
<dbReference type="AlphaFoldDB" id="A0A7Y9K0E8"/>
<accession>A0A7Y9K0E8</accession>
<dbReference type="EMBL" id="BONN01000011">
    <property type="protein sequence ID" value="GIG33996.1"/>
    <property type="molecule type" value="Genomic_DNA"/>
</dbReference>
<evidence type="ECO:0000313" key="3">
    <source>
        <dbReference type="Proteomes" id="UP000577956"/>
    </source>
</evidence>
<dbReference type="Proteomes" id="UP000577956">
    <property type="component" value="Unassembled WGS sequence"/>
</dbReference>
<proteinExistence type="predicted"/>
<evidence type="ECO:0000313" key="1">
    <source>
        <dbReference type="EMBL" id="GIG33996.1"/>
    </source>
</evidence>
<reference evidence="1 4" key="2">
    <citation type="submission" date="2021-01" db="EMBL/GenBank/DDBJ databases">
        <title>Whole genome shotgun sequence of Cellulomonas oligotrophica NBRC 109435.</title>
        <authorList>
            <person name="Komaki H."/>
            <person name="Tamura T."/>
        </authorList>
    </citation>
    <scope>NUCLEOTIDE SEQUENCE [LARGE SCALE GENOMIC DNA]</scope>
    <source>
        <strain evidence="1 4">NBRC 109435</strain>
    </source>
</reference>
<evidence type="ECO:0000313" key="4">
    <source>
        <dbReference type="Proteomes" id="UP000618382"/>
    </source>
</evidence>
<comment type="caution">
    <text evidence="2">The sequence shown here is derived from an EMBL/GenBank/DDBJ whole genome shotgun (WGS) entry which is preliminary data.</text>
</comment>
<reference evidence="2 3" key="1">
    <citation type="submission" date="2020-07" db="EMBL/GenBank/DDBJ databases">
        <title>Sequencing the genomes of 1000 actinobacteria strains.</title>
        <authorList>
            <person name="Klenk H.-P."/>
        </authorList>
    </citation>
    <scope>NUCLEOTIDE SEQUENCE [LARGE SCALE GENOMIC DNA]</scope>
    <source>
        <strain evidence="2 3">DSM 24482</strain>
    </source>
</reference>
<dbReference type="RefSeq" id="WP_140460716.1">
    <property type="nucleotide sequence ID" value="NZ_BAABFI010000009.1"/>
</dbReference>
<sequence length="86" mass="9389">MDIDAPHQVTLTGRELMLLGAGLKAYLTSFDAHRAVDGGATHPEAQWREVQRTIGELIWRLEEAGVEPGTKLQHSAEAVDPAARET</sequence>
<dbReference type="Proteomes" id="UP000618382">
    <property type="component" value="Unassembled WGS sequence"/>
</dbReference>
<name>A0A7Y9K0E8_9CELL</name>
<keyword evidence="4" id="KW-1185">Reference proteome</keyword>
<evidence type="ECO:0000313" key="2">
    <source>
        <dbReference type="EMBL" id="NYD87215.1"/>
    </source>
</evidence>
<protein>
    <submittedName>
        <fullName evidence="2">Uncharacterized protein</fullName>
    </submittedName>
</protein>
<dbReference type="EMBL" id="JACCBK010000001">
    <property type="protein sequence ID" value="NYD87215.1"/>
    <property type="molecule type" value="Genomic_DNA"/>
</dbReference>